<dbReference type="SUPFAM" id="SSF55874">
    <property type="entry name" value="ATPase domain of HSP90 chaperone/DNA topoisomerase II/histidine kinase"/>
    <property type="match status" value="1"/>
</dbReference>
<dbReference type="PANTHER" id="PTHR43156:SF2">
    <property type="entry name" value="STAGE II SPORULATION PROTEIN E"/>
    <property type="match status" value="1"/>
</dbReference>
<organism evidence="5 6">
    <name type="scientific">Streptomyces humicola</name>
    <dbReference type="NCBI Taxonomy" id="2953240"/>
    <lineage>
        <taxon>Bacteria</taxon>
        <taxon>Bacillati</taxon>
        <taxon>Actinomycetota</taxon>
        <taxon>Actinomycetes</taxon>
        <taxon>Kitasatosporales</taxon>
        <taxon>Streptomycetaceae</taxon>
        <taxon>Streptomyces</taxon>
    </lineage>
</organism>
<dbReference type="SUPFAM" id="SSF81606">
    <property type="entry name" value="PP2C-like"/>
    <property type="match status" value="1"/>
</dbReference>
<feature type="region of interest" description="Disordered" evidence="2">
    <location>
        <begin position="1"/>
        <end position="20"/>
    </location>
</feature>
<dbReference type="Pfam" id="PF13581">
    <property type="entry name" value="HATPase_c_2"/>
    <property type="match status" value="1"/>
</dbReference>
<feature type="domain" description="PPM-type phosphatase" evidence="4">
    <location>
        <begin position="601"/>
        <end position="825"/>
    </location>
</feature>
<reference evidence="5" key="1">
    <citation type="submission" date="2022-06" db="EMBL/GenBank/DDBJ databases">
        <title>Draft genome sequence of Streptomyces sp. RB6PN25 isolated from peat swamp forest in Thailand.</title>
        <authorList>
            <person name="Duangmal K."/>
            <person name="Klaysubun C."/>
        </authorList>
    </citation>
    <scope>NUCLEOTIDE SEQUENCE</scope>
    <source>
        <strain evidence="5">RB6PN25</strain>
    </source>
</reference>
<evidence type="ECO:0000256" key="2">
    <source>
        <dbReference type="SAM" id="MobiDB-lite"/>
    </source>
</evidence>
<dbReference type="InterPro" id="IPR052016">
    <property type="entry name" value="Bact_Sigma-Reg"/>
</dbReference>
<gene>
    <name evidence="5" type="ORF">NGB36_09680</name>
</gene>
<evidence type="ECO:0000256" key="1">
    <source>
        <dbReference type="ARBA" id="ARBA00022801"/>
    </source>
</evidence>
<dbReference type="InterPro" id="IPR029016">
    <property type="entry name" value="GAF-like_dom_sf"/>
</dbReference>
<dbReference type="EMBL" id="JANFNG010000005">
    <property type="protein sequence ID" value="MCQ4080863.1"/>
    <property type="molecule type" value="Genomic_DNA"/>
</dbReference>
<dbReference type="PANTHER" id="PTHR43156">
    <property type="entry name" value="STAGE II SPORULATION PROTEIN E-RELATED"/>
    <property type="match status" value="1"/>
</dbReference>
<dbReference type="InterPro" id="IPR036890">
    <property type="entry name" value="HATPase_C_sf"/>
</dbReference>
<protein>
    <submittedName>
        <fullName evidence="5">SpoIIE family protein phosphatase</fullName>
    </submittedName>
</protein>
<dbReference type="RefSeq" id="WP_255919771.1">
    <property type="nucleotide sequence ID" value="NZ_JANFNG010000005.1"/>
</dbReference>
<dbReference type="Pfam" id="PF07228">
    <property type="entry name" value="SpoIIE"/>
    <property type="match status" value="1"/>
</dbReference>
<dbReference type="InterPro" id="IPR001932">
    <property type="entry name" value="PPM-type_phosphatase-like_dom"/>
</dbReference>
<feature type="region of interest" description="Disordered" evidence="2">
    <location>
        <begin position="342"/>
        <end position="363"/>
    </location>
</feature>
<dbReference type="SMART" id="SM00065">
    <property type="entry name" value="GAF"/>
    <property type="match status" value="1"/>
</dbReference>
<name>A0ABT1PT60_9ACTN</name>
<dbReference type="Gene3D" id="3.30.450.40">
    <property type="match status" value="2"/>
</dbReference>
<sequence>MALALEDAAPAEGSDHMEDGWLTASSRERVLAGKPVEGGPRGAILSSWRRCQDLGLSPDRLDVPYEEDLELDSALVCAADPVLDRLGARIAGTWASVALADAQGRVLRRLVGERPLTGYLEALQTAAGFSLAERFVGTNAIGMALVERRPCHVFGHEHFVGNLHAEACVSVPITDPLSGRIVGVLDYSCSHTKMNPAMASLVHKAARAVEGRLLEQSSQREQALLQAYLHARQHPGIPGIPVRVDPDDFRVPPGSAVDSRDQDLLQEMAARMIAAGRKAVIEVPLSHGRQGTLVAQPVSDPFEGVVVEMFLPDGPPQAHDSVAASPAQGAVILPWRHALPEQGQAPEAASSRAGATTGETACPPGGVEEILHADTTRALIHRFPLMVGESSVGKFAVEARNRLQLLWEASLRIGTTLDVPRTAGELAETAVPAFADFVTVDLHDPVFRGEEPVAASAPMRRTAVRGIQEGCPFYAEHELVSFAPTTPQARCLVSGWPALEPDLKAAGGWSAQDPARAELILQQGVHSLIAVPVTARGVVLGVASFYRSATPTPFEDDDLLLAQELVTRAAVCIDNARRYTRERTTAVTLQRSLLPQGLTEQAALEIASRYLPASAQADVGGDWFDVIPLSGARVALIVGDVVGHGLQASVTMGRLRTAVRTLADIDLPPDELLTHLDDIVIRLSTEATIGADTETTGAIGATCLYAVYDPVSRRCTLARAGHPLPAVVTPDRGAEILDLPAGPPLGLGGLPFETAEVALPEDSLLALYTDGLIGSRERTIDESLDVLCHTLAQPAPSLDAICDTTLNALLPARANDDIALLLVRTHALGADQVATWDVPSDPAVVGRMRECASDQLAAWGLEEAAFTTELVVSELVTNAIRYGQPPIQLRLIHNRSLICEVSDGSSTAPHLRRARVFDEGGRGLLLVAQFTQRWGTRHTRHGKTIWAEQDLPIAN</sequence>
<dbReference type="SUPFAM" id="SSF55781">
    <property type="entry name" value="GAF domain-like"/>
    <property type="match status" value="1"/>
</dbReference>
<dbReference type="SMART" id="SM00331">
    <property type="entry name" value="PP2C_SIG"/>
    <property type="match status" value="1"/>
</dbReference>
<accession>A0ABT1PT60</accession>
<keyword evidence="1" id="KW-0378">Hydrolase</keyword>
<keyword evidence="6" id="KW-1185">Reference proteome</keyword>
<dbReference type="InterPro" id="IPR036457">
    <property type="entry name" value="PPM-type-like_dom_sf"/>
</dbReference>
<proteinExistence type="predicted"/>
<feature type="domain" description="GAF" evidence="3">
    <location>
        <begin position="441"/>
        <end position="583"/>
    </location>
</feature>
<dbReference type="Proteomes" id="UP001057702">
    <property type="component" value="Unassembled WGS sequence"/>
</dbReference>
<dbReference type="Gene3D" id="3.30.565.10">
    <property type="entry name" value="Histidine kinase-like ATPase, C-terminal domain"/>
    <property type="match status" value="1"/>
</dbReference>
<dbReference type="Pfam" id="PF01590">
    <property type="entry name" value="GAF"/>
    <property type="match status" value="2"/>
</dbReference>
<dbReference type="InterPro" id="IPR003594">
    <property type="entry name" value="HATPase_dom"/>
</dbReference>
<dbReference type="Gene3D" id="3.60.40.10">
    <property type="entry name" value="PPM-type phosphatase domain"/>
    <property type="match status" value="1"/>
</dbReference>
<comment type="caution">
    <text evidence="5">The sequence shown here is derived from an EMBL/GenBank/DDBJ whole genome shotgun (WGS) entry which is preliminary data.</text>
</comment>
<evidence type="ECO:0000313" key="6">
    <source>
        <dbReference type="Proteomes" id="UP001057702"/>
    </source>
</evidence>
<dbReference type="InterPro" id="IPR003018">
    <property type="entry name" value="GAF"/>
</dbReference>
<evidence type="ECO:0000259" key="3">
    <source>
        <dbReference type="SMART" id="SM00065"/>
    </source>
</evidence>
<dbReference type="CDD" id="cd16936">
    <property type="entry name" value="HATPase_RsbW-like"/>
    <property type="match status" value="1"/>
</dbReference>
<evidence type="ECO:0000259" key="4">
    <source>
        <dbReference type="SMART" id="SM00331"/>
    </source>
</evidence>
<evidence type="ECO:0000313" key="5">
    <source>
        <dbReference type="EMBL" id="MCQ4080863.1"/>
    </source>
</evidence>